<accession>A0A0M0J4U3</accession>
<dbReference type="PANTHER" id="PTHR24111:SF0">
    <property type="entry name" value="LEUCINE-RICH REPEAT-CONTAINING PROTEIN"/>
    <property type="match status" value="1"/>
</dbReference>
<sequence length="126" mass="12912">MGHQGLKDADAAAIASMLNTASVPIAKLTLADNDLGDAAAEVIAEQLKTNKSITYLSLHKNKIGDRGGKALAQALAEGCPSLTTLFVTGNPLSAEARSAITKAYDQRPAESKAPPGSLNALVIDGK</sequence>
<gene>
    <name evidence="2" type="ORF">Ctob_000808</name>
</gene>
<reference evidence="3" key="1">
    <citation type="journal article" date="2015" name="PLoS Genet.">
        <title>Genome Sequence and Transcriptome Analyses of Chrysochromulina tobin: Metabolic Tools for Enhanced Algal Fitness in the Prominent Order Prymnesiales (Haptophyceae).</title>
        <authorList>
            <person name="Hovde B.T."/>
            <person name="Deodato C.R."/>
            <person name="Hunsperger H.M."/>
            <person name="Ryken S.A."/>
            <person name="Yost W."/>
            <person name="Jha R.K."/>
            <person name="Patterson J."/>
            <person name="Monnat R.J. Jr."/>
            <person name="Barlow S.B."/>
            <person name="Starkenburg S.R."/>
            <person name="Cattolico R.A."/>
        </authorList>
    </citation>
    <scope>NUCLEOTIDE SEQUENCE</scope>
    <source>
        <strain evidence="3">CCMP291</strain>
    </source>
</reference>
<organism evidence="2 3">
    <name type="scientific">Chrysochromulina tobinii</name>
    <dbReference type="NCBI Taxonomy" id="1460289"/>
    <lineage>
        <taxon>Eukaryota</taxon>
        <taxon>Haptista</taxon>
        <taxon>Haptophyta</taxon>
        <taxon>Prymnesiophyceae</taxon>
        <taxon>Prymnesiales</taxon>
        <taxon>Chrysochromulinaceae</taxon>
        <taxon>Chrysochromulina</taxon>
    </lineage>
</organism>
<dbReference type="Gene3D" id="3.80.10.10">
    <property type="entry name" value="Ribonuclease Inhibitor"/>
    <property type="match status" value="1"/>
</dbReference>
<dbReference type="SMART" id="SM00368">
    <property type="entry name" value="LRR_RI"/>
    <property type="match status" value="2"/>
</dbReference>
<dbReference type="PANTHER" id="PTHR24111">
    <property type="entry name" value="LEUCINE-RICH REPEAT-CONTAINING PROTEIN 34"/>
    <property type="match status" value="1"/>
</dbReference>
<dbReference type="Proteomes" id="UP000037460">
    <property type="component" value="Unassembled WGS sequence"/>
</dbReference>
<dbReference type="InterPro" id="IPR032675">
    <property type="entry name" value="LRR_dom_sf"/>
</dbReference>
<dbReference type="EMBL" id="JWZX01003380">
    <property type="protein sequence ID" value="KOO21228.1"/>
    <property type="molecule type" value="Genomic_DNA"/>
</dbReference>
<dbReference type="OrthoDB" id="120976at2759"/>
<evidence type="ECO:0000256" key="1">
    <source>
        <dbReference type="ARBA" id="ARBA00022737"/>
    </source>
</evidence>
<keyword evidence="3" id="KW-1185">Reference proteome</keyword>
<keyword evidence="1" id="KW-0677">Repeat</keyword>
<dbReference type="Pfam" id="PF13516">
    <property type="entry name" value="LRR_6"/>
    <property type="match status" value="1"/>
</dbReference>
<evidence type="ECO:0000313" key="2">
    <source>
        <dbReference type="EMBL" id="KOO21228.1"/>
    </source>
</evidence>
<proteinExistence type="predicted"/>
<dbReference type="InterPro" id="IPR001611">
    <property type="entry name" value="Leu-rich_rpt"/>
</dbReference>
<comment type="caution">
    <text evidence="2">The sequence shown here is derived from an EMBL/GenBank/DDBJ whole genome shotgun (WGS) entry which is preliminary data.</text>
</comment>
<dbReference type="AlphaFoldDB" id="A0A0M0J4U3"/>
<protein>
    <submittedName>
        <fullName evidence="2">Uncharacterized protein</fullName>
    </submittedName>
</protein>
<name>A0A0M0J4U3_9EUKA</name>
<dbReference type="InterPro" id="IPR052201">
    <property type="entry name" value="LRR-containing_regulator"/>
</dbReference>
<dbReference type="SUPFAM" id="SSF52047">
    <property type="entry name" value="RNI-like"/>
    <property type="match status" value="1"/>
</dbReference>
<evidence type="ECO:0000313" key="3">
    <source>
        <dbReference type="Proteomes" id="UP000037460"/>
    </source>
</evidence>